<dbReference type="RefSeq" id="WP_166099285.1">
    <property type="nucleotide sequence ID" value="NZ_BMMY01000005.1"/>
</dbReference>
<evidence type="ECO:0000256" key="2">
    <source>
        <dbReference type="ARBA" id="ARBA00023125"/>
    </source>
</evidence>
<dbReference type="AlphaFoldDB" id="A0A7G9R1L0"/>
<dbReference type="InterPro" id="IPR018060">
    <property type="entry name" value="HTH_AraC"/>
</dbReference>
<keyword evidence="3" id="KW-0804">Transcription</keyword>
<dbReference type="EMBL" id="CP060712">
    <property type="protein sequence ID" value="QNN49485.1"/>
    <property type="molecule type" value="Genomic_DNA"/>
</dbReference>
<dbReference type="SMART" id="SM00342">
    <property type="entry name" value="HTH_ARAC"/>
    <property type="match status" value="1"/>
</dbReference>
<dbReference type="Gene3D" id="1.10.10.60">
    <property type="entry name" value="Homeodomain-like"/>
    <property type="match status" value="1"/>
</dbReference>
<protein>
    <submittedName>
        <fullName evidence="5">Helix-turn-helix transcriptional regulator</fullName>
    </submittedName>
</protein>
<keyword evidence="1" id="KW-0805">Transcription regulation</keyword>
<sequence length="282" mass="31025">MTRGWRAAEECDEFGWNPQGAIDPSLVADTVQHPRYGLGRAWSRSATYTLQGAPKRTYLVFTVEGGFEFGIDRSTVVAEPGSLILLDGQAPVTARTLAHTARYIWYLEPTVLRPRQSRFRFHEPINAEGSALSALTRMTNAMSGSAAPRTESGRRHLGLSLEHLLAAVLDEADSCGSVGDSRHRDGLFMAAQAAIESYYQDPAFSVTRLARELAVSVRTVHETFRRLGTTPRREIERRRLSDAERLRSAEGLTAAQTAERAGFTSAKQLARALARARAAARP</sequence>
<dbReference type="InterPro" id="IPR050204">
    <property type="entry name" value="AraC_XylS_family_regulators"/>
</dbReference>
<dbReference type="Proteomes" id="UP000515976">
    <property type="component" value="Chromosome"/>
</dbReference>
<dbReference type="Pfam" id="PF12833">
    <property type="entry name" value="HTH_18"/>
    <property type="match status" value="1"/>
</dbReference>
<dbReference type="GO" id="GO:0043565">
    <property type="term" value="F:sequence-specific DNA binding"/>
    <property type="evidence" value="ECO:0007669"/>
    <property type="project" value="InterPro"/>
</dbReference>
<evidence type="ECO:0000259" key="4">
    <source>
        <dbReference type="PROSITE" id="PS01124"/>
    </source>
</evidence>
<name>A0A7G9R1L0_9MICO</name>
<dbReference type="PANTHER" id="PTHR46796">
    <property type="entry name" value="HTH-TYPE TRANSCRIPTIONAL ACTIVATOR RHAS-RELATED"/>
    <property type="match status" value="1"/>
</dbReference>
<dbReference type="PANTHER" id="PTHR46796:SF6">
    <property type="entry name" value="ARAC SUBFAMILY"/>
    <property type="match status" value="1"/>
</dbReference>
<feature type="domain" description="HTH araC/xylS-type" evidence="4">
    <location>
        <begin position="189"/>
        <end position="282"/>
    </location>
</feature>
<dbReference type="PROSITE" id="PS01124">
    <property type="entry name" value="HTH_ARAC_FAMILY_2"/>
    <property type="match status" value="1"/>
</dbReference>
<keyword evidence="2" id="KW-0238">DNA-binding</keyword>
<keyword evidence="6" id="KW-1185">Reference proteome</keyword>
<dbReference type="Pfam" id="PF14525">
    <property type="entry name" value="AraC_binding_2"/>
    <property type="match status" value="1"/>
</dbReference>
<evidence type="ECO:0000313" key="5">
    <source>
        <dbReference type="EMBL" id="QNN49485.1"/>
    </source>
</evidence>
<proteinExistence type="predicted"/>
<gene>
    <name evidence="5" type="ORF">H9L10_15110</name>
</gene>
<accession>A0A7G9R1L0</accession>
<dbReference type="KEGG" id="pei:H9L10_15110"/>
<evidence type="ECO:0000313" key="6">
    <source>
        <dbReference type="Proteomes" id="UP000515976"/>
    </source>
</evidence>
<reference evidence="5 6" key="1">
    <citation type="submission" date="2020-08" db="EMBL/GenBank/DDBJ databases">
        <title>Genome sequence of Phycicoccus endophyticus JCM 31784T.</title>
        <authorList>
            <person name="Hyun D.-W."/>
            <person name="Bae J.-W."/>
        </authorList>
    </citation>
    <scope>NUCLEOTIDE SEQUENCE [LARGE SCALE GENOMIC DNA]</scope>
    <source>
        <strain evidence="5 6">JCM 31784</strain>
    </source>
</reference>
<dbReference type="InterPro" id="IPR035418">
    <property type="entry name" value="AraC-bd_2"/>
</dbReference>
<organism evidence="5 6">
    <name type="scientific">Phycicoccus endophyticus</name>
    <dbReference type="NCBI Taxonomy" id="1690220"/>
    <lineage>
        <taxon>Bacteria</taxon>
        <taxon>Bacillati</taxon>
        <taxon>Actinomycetota</taxon>
        <taxon>Actinomycetes</taxon>
        <taxon>Micrococcales</taxon>
        <taxon>Intrasporangiaceae</taxon>
        <taxon>Phycicoccus</taxon>
    </lineage>
</organism>
<evidence type="ECO:0000256" key="1">
    <source>
        <dbReference type="ARBA" id="ARBA00023015"/>
    </source>
</evidence>
<evidence type="ECO:0000256" key="3">
    <source>
        <dbReference type="ARBA" id="ARBA00023163"/>
    </source>
</evidence>
<dbReference type="GO" id="GO:0003700">
    <property type="term" value="F:DNA-binding transcription factor activity"/>
    <property type="evidence" value="ECO:0007669"/>
    <property type="project" value="InterPro"/>
</dbReference>